<dbReference type="Proteomes" id="UP001383192">
    <property type="component" value="Unassembled WGS sequence"/>
</dbReference>
<dbReference type="Gene3D" id="1.10.600.10">
    <property type="entry name" value="Farnesyl Diphosphate Synthase"/>
    <property type="match status" value="1"/>
</dbReference>
<evidence type="ECO:0000313" key="8">
    <source>
        <dbReference type="Proteomes" id="UP001383192"/>
    </source>
</evidence>
<keyword evidence="3 6" id="KW-0479">Metal-binding</keyword>
<dbReference type="EC" id="4.2.3.-" evidence="6"/>
<protein>
    <recommendedName>
        <fullName evidence="6">Terpene synthase</fullName>
        <ecNumber evidence="6">4.2.3.-</ecNumber>
    </recommendedName>
</protein>
<evidence type="ECO:0000256" key="3">
    <source>
        <dbReference type="ARBA" id="ARBA00022723"/>
    </source>
</evidence>
<name>A0AAW0CEE0_9AGAR</name>
<gene>
    <name evidence="7" type="ORF">VNI00_011248</name>
</gene>
<evidence type="ECO:0000256" key="1">
    <source>
        <dbReference type="ARBA" id="ARBA00001946"/>
    </source>
</evidence>
<dbReference type="GO" id="GO:0008299">
    <property type="term" value="P:isoprenoid biosynthetic process"/>
    <property type="evidence" value="ECO:0007669"/>
    <property type="project" value="UniProtKB-ARBA"/>
</dbReference>
<comment type="cofactor">
    <cofactor evidence="1 6">
        <name>Mg(2+)</name>
        <dbReference type="ChEBI" id="CHEBI:18420"/>
    </cofactor>
</comment>
<keyword evidence="8" id="KW-1185">Reference proteome</keyword>
<keyword evidence="5 6" id="KW-0456">Lyase</keyword>
<evidence type="ECO:0000313" key="7">
    <source>
        <dbReference type="EMBL" id="KAK7037257.1"/>
    </source>
</evidence>
<keyword evidence="4 6" id="KW-0460">Magnesium</keyword>
<sequence length="351" mass="40039">MDSLTPTFTLPDLERMFSVLPDGGTNPHYEAARREARHWISHYNRLAFGPMMTAFLENCEFELSSSYTYPQLDKEGLRATMDWVNILWYVDEVTDTETGENAGITAEVVCRALQESDYDDGTTLCHLIADFRDNHLSRAGPETARRFLDHCKQTFSAFSKEAELRERSEVLSIRDYLTLRKETSGVRTCFDLSECLMGVDLPEAIYNMDSFRKGYEASMDLVCLANDLYSYNMEQSKGHSGANAMTVVMKAKMIGLQEASDYIGNLCENLLSEFQGSQREMEALAREAGEDEADILRDAIRVLEAYGHWVRGNVEWSFETERYFGKENKNIRQSLRVTLLPTNSVSRSLDE</sequence>
<dbReference type="Pfam" id="PF19086">
    <property type="entry name" value="Terpene_syn_C_2"/>
    <property type="match status" value="1"/>
</dbReference>
<dbReference type="PANTHER" id="PTHR35201">
    <property type="entry name" value="TERPENE SYNTHASE"/>
    <property type="match status" value="1"/>
</dbReference>
<dbReference type="InterPro" id="IPR008949">
    <property type="entry name" value="Isoprenoid_synthase_dom_sf"/>
</dbReference>
<proteinExistence type="inferred from homology"/>
<dbReference type="GO" id="GO:0010333">
    <property type="term" value="F:terpene synthase activity"/>
    <property type="evidence" value="ECO:0007669"/>
    <property type="project" value="InterPro"/>
</dbReference>
<dbReference type="InterPro" id="IPR034686">
    <property type="entry name" value="Terpene_cyclase-like_2"/>
</dbReference>
<accession>A0AAW0CEE0</accession>
<dbReference type="SFLD" id="SFLDG01020">
    <property type="entry name" value="Terpene_Cyclase_Like_2"/>
    <property type="match status" value="1"/>
</dbReference>
<dbReference type="SFLD" id="SFLDS00005">
    <property type="entry name" value="Isoprenoid_Synthase_Type_I"/>
    <property type="match status" value="1"/>
</dbReference>
<organism evidence="7 8">
    <name type="scientific">Paramarasmius palmivorus</name>
    <dbReference type="NCBI Taxonomy" id="297713"/>
    <lineage>
        <taxon>Eukaryota</taxon>
        <taxon>Fungi</taxon>
        <taxon>Dikarya</taxon>
        <taxon>Basidiomycota</taxon>
        <taxon>Agaricomycotina</taxon>
        <taxon>Agaricomycetes</taxon>
        <taxon>Agaricomycetidae</taxon>
        <taxon>Agaricales</taxon>
        <taxon>Marasmiineae</taxon>
        <taxon>Marasmiaceae</taxon>
        <taxon>Paramarasmius</taxon>
    </lineage>
</organism>
<reference evidence="7 8" key="1">
    <citation type="submission" date="2024-01" db="EMBL/GenBank/DDBJ databases">
        <title>A draft genome for a cacao thread blight-causing isolate of Paramarasmius palmivorus.</title>
        <authorList>
            <person name="Baruah I.K."/>
            <person name="Bukari Y."/>
            <person name="Amoako-Attah I."/>
            <person name="Meinhardt L.W."/>
            <person name="Bailey B.A."/>
            <person name="Cohen S.P."/>
        </authorList>
    </citation>
    <scope>NUCLEOTIDE SEQUENCE [LARGE SCALE GENOMIC DNA]</scope>
    <source>
        <strain evidence="7 8">GH-12</strain>
    </source>
</reference>
<evidence type="ECO:0000256" key="4">
    <source>
        <dbReference type="ARBA" id="ARBA00022842"/>
    </source>
</evidence>
<dbReference type="PANTHER" id="PTHR35201:SF4">
    <property type="entry name" value="BETA-PINACENE SYNTHASE-RELATED"/>
    <property type="match status" value="1"/>
</dbReference>
<dbReference type="AlphaFoldDB" id="A0AAW0CEE0"/>
<dbReference type="EMBL" id="JAYKXP010000048">
    <property type="protein sequence ID" value="KAK7037257.1"/>
    <property type="molecule type" value="Genomic_DNA"/>
</dbReference>
<comment type="caution">
    <text evidence="7">The sequence shown here is derived from an EMBL/GenBank/DDBJ whole genome shotgun (WGS) entry which is preliminary data.</text>
</comment>
<comment type="similarity">
    <text evidence="2 6">Belongs to the terpene synthase family.</text>
</comment>
<evidence type="ECO:0000256" key="5">
    <source>
        <dbReference type="ARBA" id="ARBA00023239"/>
    </source>
</evidence>
<dbReference type="GO" id="GO:0046872">
    <property type="term" value="F:metal ion binding"/>
    <property type="evidence" value="ECO:0007669"/>
    <property type="project" value="UniProtKB-KW"/>
</dbReference>
<evidence type="ECO:0000256" key="6">
    <source>
        <dbReference type="RuleBase" id="RU366034"/>
    </source>
</evidence>
<dbReference type="SUPFAM" id="SSF48576">
    <property type="entry name" value="Terpenoid synthases"/>
    <property type="match status" value="1"/>
</dbReference>
<evidence type="ECO:0000256" key="2">
    <source>
        <dbReference type="ARBA" id="ARBA00006333"/>
    </source>
</evidence>